<protein>
    <submittedName>
        <fullName evidence="2">GCN5-related N-acetyltransferase</fullName>
    </submittedName>
</protein>
<dbReference type="STRING" id="293826.Amet_0769"/>
<dbReference type="InterPro" id="IPR050276">
    <property type="entry name" value="MshD_Acetyltransferase"/>
</dbReference>
<dbReference type="PANTHER" id="PTHR43617">
    <property type="entry name" value="L-AMINO ACID N-ACETYLTRANSFERASE"/>
    <property type="match status" value="1"/>
</dbReference>
<dbReference type="SUPFAM" id="SSF55729">
    <property type="entry name" value="Acyl-CoA N-acyltransferases (Nat)"/>
    <property type="match status" value="2"/>
</dbReference>
<dbReference type="RefSeq" id="WP_012062037.1">
    <property type="nucleotide sequence ID" value="NC_009633.1"/>
</dbReference>
<name>A6TLC6_ALKMQ</name>
<proteinExistence type="predicted"/>
<keyword evidence="2" id="KW-0808">Transferase</keyword>
<gene>
    <name evidence="2" type="ordered locus">Amet_0769</name>
</gene>
<dbReference type="Pfam" id="PF00583">
    <property type="entry name" value="Acetyltransf_1"/>
    <property type="match status" value="2"/>
</dbReference>
<evidence type="ECO:0000259" key="1">
    <source>
        <dbReference type="PROSITE" id="PS51186"/>
    </source>
</evidence>
<accession>A6TLC6</accession>
<dbReference type="KEGG" id="amt:Amet_0769"/>
<evidence type="ECO:0000313" key="2">
    <source>
        <dbReference type="EMBL" id="ABR46994.1"/>
    </source>
</evidence>
<dbReference type="Gene3D" id="3.40.630.30">
    <property type="match status" value="2"/>
</dbReference>
<feature type="domain" description="N-acetyltransferase" evidence="1">
    <location>
        <begin position="3"/>
        <end position="156"/>
    </location>
</feature>
<dbReference type="EMBL" id="CP000724">
    <property type="protein sequence ID" value="ABR46994.1"/>
    <property type="molecule type" value="Genomic_DNA"/>
</dbReference>
<dbReference type="GO" id="GO:0016747">
    <property type="term" value="F:acyltransferase activity, transferring groups other than amino-acyl groups"/>
    <property type="evidence" value="ECO:0007669"/>
    <property type="project" value="InterPro"/>
</dbReference>
<dbReference type="eggNOG" id="COG0456">
    <property type="taxonomic scope" value="Bacteria"/>
</dbReference>
<reference evidence="3" key="1">
    <citation type="journal article" date="2016" name="Genome Announc.">
        <title>Complete genome sequence of Alkaliphilus metalliredigens strain QYMF, an alkaliphilic and metal-reducing bacterium isolated from borax-contaminated leachate ponds.</title>
        <authorList>
            <person name="Hwang C."/>
            <person name="Copeland A."/>
            <person name="Lucas S."/>
            <person name="Lapidus A."/>
            <person name="Barry K."/>
            <person name="Detter J.C."/>
            <person name="Glavina Del Rio T."/>
            <person name="Hammon N."/>
            <person name="Israni S."/>
            <person name="Dalin E."/>
            <person name="Tice H."/>
            <person name="Pitluck S."/>
            <person name="Chertkov O."/>
            <person name="Brettin T."/>
            <person name="Bruce D."/>
            <person name="Han C."/>
            <person name="Schmutz J."/>
            <person name="Larimer F."/>
            <person name="Land M.L."/>
            <person name="Hauser L."/>
            <person name="Kyrpides N."/>
            <person name="Mikhailova N."/>
            <person name="Ye Q."/>
            <person name="Zhou J."/>
            <person name="Richardson P."/>
            <person name="Fields M.W."/>
        </authorList>
    </citation>
    <scope>NUCLEOTIDE SEQUENCE [LARGE SCALE GENOMIC DNA]</scope>
    <source>
        <strain evidence="3">QYMF</strain>
    </source>
</reference>
<feature type="domain" description="N-acetyltransferase" evidence="1">
    <location>
        <begin position="155"/>
        <end position="289"/>
    </location>
</feature>
<dbReference type="InterPro" id="IPR016181">
    <property type="entry name" value="Acyl_CoA_acyltransferase"/>
</dbReference>
<dbReference type="AlphaFoldDB" id="A6TLC6"/>
<dbReference type="HOGENOM" id="CLU_070012_0_0_9"/>
<dbReference type="CDD" id="cd04301">
    <property type="entry name" value="NAT_SF"/>
    <property type="match status" value="2"/>
</dbReference>
<sequence>MTVITRNIKKEDKEEINKLIQVLNKRDDLGYSITDEWLDYVIQEAGEGIFVAVYEEKLIGLATCMINQMDKTQAAINVVIHPEYRSQGFGSTLYYKVMNYVKDKKIKAVETYVKKRLHNAVGFAQKRNFETVLYSWHMELELNEANFQLLERQNIVFRKAIMSDDKSYAQIINQCFGDGLDNSALGHLLRDPSIRVYMLEGEGEVIGTTTMQLREKLSLGYIYDVAIIEQYRGQGLGSYMLKNCLDELKHNHINKASLLVAGGNKNALALYERVGFKEVDTDMIMQKII</sequence>
<dbReference type="InterPro" id="IPR000182">
    <property type="entry name" value="GNAT_dom"/>
</dbReference>
<evidence type="ECO:0000313" key="3">
    <source>
        <dbReference type="Proteomes" id="UP000001572"/>
    </source>
</evidence>
<organism evidence="2 3">
    <name type="scientific">Alkaliphilus metalliredigens (strain QYMF)</name>
    <dbReference type="NCBI Taxonomy" id="293826"/>
    <lineage>
        <taxon>Bacteria</taxon>
        <taxon>Bacillati</taxon>
        <taxon>Bacillota</taxon>
        <taxon>Clostridia</taxon>
        <taxon>Peptostreptococcales</taxon>
        <taxon>Natronincolaceae</taxon>
        <taxon>Alkaliphilus</taxon>
    </lineage>
</organism>
<dbReference type="Proteomes" id="UP000001572">
    <property type="component" value="Chromosome"/>
</dbReference>
<dbReference type="PROSITE" id="PS51186">
    <property type="entry name" value="GNAT"/>
    <property type="match status" value="2"/>
</dbReference>
<keyword evidence="3" id="KW-1185">Reference proteome</keyword>